<dbReference type="InterPro" id="IPR018540">
    <property type="entry name" value="Spo0E-like"/>
</dbReference>
<accession>A0ABW0TG48</accession>
<proteinExistence type="predicted"/>
<name>A0ABW0TG48_9BACL</name>
<dbReference type="InterPro" id="IPR037208">
    <property type="entry name" value="Spo0E-like_sf"/>
</dbReference>
<gene>
    <name evidence="1" type="ORF">ACFPRA_05495</name>
</gene>
<dbReference type="SUPFAM" id="SSF140500">
    <property type="entry name" value="BAS1536-like"/>
    <property type="match status" value="1"/>
</dbReference>
<protein>
    <submittedName>
        <fullName evidence="1">Spo0E family sporulation regulatory protein-aspartic acid phosphatase</fullName>
    </submittedName>
</protein>
<dbReference type="Pfam" id="PF09388">
    <property type="entry name" value="SpoOE-like"/>
    <property type="match status" value="1"/>
</dbReference>
<dbReference type="EMBL" id="JBHSNO010000005">
    <property type="protein sequence ID" value="MFC5588327.1"/>
    <property type="molecule type" value="Genomic_DNA"/>
</dbReference>
<dbReference type="RefSeq" id="WP_239389174.1">
    <property type="nucleotide sequence ID" value="NZ_JBHSNO010000005.1"/>
</dbReference>
<dbReference type="InterPro" id="IPR036638">
    <property type="entry name" value="HLH_DNA-bd_sf"/>
</dbReference>
<dbReference type="Gene3D" id="4.10.280.10">
    <property type="entry name" value="Helix-loop-helix DNA-binding domain"/>
    <property type="match status" value="1"/>
</dbReference>
<evidence type="ECO:0000313" key="2">
    <source>
        <dbReference type="Proteomes" id="UP001596109"/>
    </source>
</evidence>
<organism evidence="1 2">
    <name type="scientific">Sporosarcina soli</name>
    <dbReference type="NCBI Taxonomy" id="334736"/>
    <lineage>
        <taxon>Bacteria</taxon>
        <taxon>Bacillati</taxon>
        <taxon>Bacillota</taxon>
        <taxon>Bacilli</taxon>
        <taxon>Bacillales</taxon>
        <taxon>Caryophanaceae</taxon>
        <taxon>Sporosarcina</taxon>
    </lineage>
</organism>
<comment type="caution">
    <text evidence="1">The sequence shown here is derived from an EMBL/GenBank/DDBJ whole genome shotgun (WGS) entry which is preliminary data.</text>
</comment>
<sequence length="52" mass="6216">MLVNRNLLRFRIERKRKAMYKKAKIFGYTHPFVVACSQELDVLINSYHKMAS</sequence>
<keyword evidence="2" id="KW-1185">Reference proteome</keyword>
<dbReference type="Proteomes" id="UP001596109">
    <property type="component" value="Unassembled WGS sequence"/>
</dbReference>
<evidence type="ECO:0000313" key="1">
    <source>
        <dbReference type="EMBL" id="MFC5588327.1"/>
    </source>
</evidence>
<reference evidence="2" key="1">
    <citation type="journal article" date="2019" name="Int. J. Syst. Evol. Microbiol.">
        <title>The Global Catalogue of Microorganisms (GCM) 10K type strain sequencing project: providing services to taxonomists for standard genome sequencing and annotation.</title>
        <authorList>
            <consortium name="The Broad Institute Genomics Platform"/>
            <consortium name="The Broad Institute Genome Sequencing Center for Infectious Disease"/>
            <person name="Wu L."/>
            <person name="Ma J."/>
        </authorList>
    </citation>
    <scope>NUCLEOTIDE SEQUENCE [LARGE SCALE GENOMIC DNA]</scope>
    <source>
        <strain evidence="2">CGMCC 4.1434</strain>
    </source>
</reference>